<comment type="caution">
    <text evidence="2">The sequence shown here is derived from an EMBL/GenBank/DDBJ whole genome shotgun (WGS) entry which is preliminary data.</text>
</comment>
<evidence type="ECO:0000313" key="3">
    <source>
        <dbReference type="Proteomes" id="UP001162131"/>
    </source>
</evidence>
<protein>
    <submittedName>
        <fullName evidence="2">Uncharacterized protein</fullName>
    </submittedName>
</protein>
<keyword evidence="3" id="KW-1185">Reference proteome</keyword>
<gene>
    <name evidence="2" type="ORF">BSTOLATCC_MIC12735</name>
</gene>
<keyword evidence="1" id="KW-1133">Transmembrane helix</keyword>
<keyword evidence="1" id="KW-0812">Transmembrane</keyword>
<proteinExistence type="predicted"/>
<evidence type="ECO:0000256" key="1">
    <source>
        <dbReference type="SAM" id="Phobius"/>
    </source>
</evidence>
<reference evidence="2" key="1">
    <citation type="submission" date="2021-09" db="EMBL/GenBank/DDBJ databases">
        <authorList>
            <consortium name="AG Swart"/>
            <person name="Singh M."/>
            <person name="Singh A."/>
            <person name="Seah K."/>
            <person name="Emmerich C."/>
        </authorList>
    </citation>
    <scope>NUCLEOTIDE SEQUENCE</scope>
    <source>
        <strain evidence="2">ATCC30299</strain>
    </source>
</reference>
<keyword evidence="1" id="KW-0472">Membrane</keyword>
<name>A0AAU9IKE6_9CILI</name>
<dbReference type="AlphaFoldDB" id="A0AAU9IKE6"/>
<sequence>MLFKALKQHLSRYQYSRKDCQLWLKSPWTIGKSGCKGSRLSWLILTRCKLSLIRNPSVGCASNMLTILLSWESTTQNLRIALSVLFWMLIIGLGYMGRLHQFIQLCVSLHWKLSKFQLFEASLKNII</sequence>
<dbReference type="Proteomes" id="UP001162131">
    <property type="component" value="Unassembled WGS sequence"/>
</dbReference>
<dbReference type="EMBL" id="CAJZBQ010000013">
    <property type="protein sequence ID" value="CAG9314957.1"/>
    <property type="molecule type" value="Genomic_DNA"/>
</dbReference>
<evidence type="ECO:0000313" key="2">
    <source>
        <dbReference type="EMBL" id="CAG9314957.1"/>
    </source>
</evidence>
<organism evidence="2 3">
    <name type="scientific">Blepharisma stoltei</name>
    <dbReference type="NCBI Taxonomy" id="1481888"/>
    <lineage>
        <taxon>Eukaryota</taxon>
        <taxon>Sar</taxon>
        <taxon>Alveolata</taxon>
        <taxon>Ciliophora</taxon>
        <taxon>Postciliodesmatophora</taxon>
        <taxon>Heterotrichea</taxon>
        <taxon>Heterotrichida</taxon>
        <taxon>Blepharismidae</taxon>
        <taxon>Blepharisma</taxon>
    </lineage>
</organism>
<accession>A0AAU9IKE6</accession>
<feature type="transmembrane region" description="Helical" evidence="1">
    <location>
        <begin position="77"/>
        <end position="95"/>
    </location>
</feature>